<keyword evidence="2" id="KW-0472">Membrane</keyword>
<evidence type="ECO:0000256" key="2">
    <source>
        <dbReference type="SAM" id="Phobius"/>
    </source>
</evidence>
<feature type="domain" description="DUF7305" evidence="3">
    <location>
        <begin position="373"/>
        <end position="561"/>
    </location>
</feature>
<reference evidence="4 5" key="1">
    <citation type="journal article" date="2019" name="Int. J. Syst. Evol. Microbiol.">
        <title>The Global Catalogue of Microorganisms (GCM) 10K type strain sequencing project: providing services to taxonomists for standard genome sequencing and annotation.</title>
        <authorList>
            <consortium name="The Broad Institute Genomics Platform"/>
            <consortium name="The Broad Institute Genome Sequencing Center for Infectious Disease"/>
            <person name="Wu L."/>
            <person name="Ma J."/>
        </authorList>
    </citation>
    <scope>NUCLEOTIDE SEQUENCE [LARGE SCALE GENOMIC DNA]</scope>
    <source>
        <strain evidence="4 5">PSR21</strain>
    </source>
</reference>
<evidence type="ECO:0000259" key="3">
    <source>
        <dbReference type="Pfam" id="PF23981"/>
    </source>
</evidence>
<protein>
    <submittedName>
        <fullName evidence="4">Archaellin/type IV pilin N-terminal domain-containing protein</fullName>
    </submittedName>
</protein>
<dbReference type="InterPro" id="IPR013373">
    <property type="entry name" value="Flagellin/pilin_N_arc"/>
</dbReference>
<keyword evidence="5" id="KW-1185">Reference proteome</keyword>
<comment type="caution">
    <text evidence="4">The sequence shown here is derived from an EMBL/GenBank/DDBJ whole genome shotgun (WGS) entry which is preliminary data.</text>
</comment>
<dbReference type="Proteomes" id="UP001596547">
    <property type="component" value="Unassembled WGS sequence"/>
</dbReference>
<feature type="region of interest" description="Disordered" evidence="1">
    <location>
        <begin position="344"/>
        <end position="410"/>
    </location>
</feature>
<name>A0ABD6A698_9EURY</name>
<dbReference type="GeneID" id="79315062"/>
<dbReference type="EMBL" id="JBHTBF010000001">
    <property type="protein sequence ID" value="MFC7316083.1"/>
    <property type="molecule type" value="Genomic_DNA"/>
</dbReference>
<gene>
    <name evidence="4" type="ORF">ACFQPE_04635</name>
</gene>
<dbReference type="Pfam" id="PF23960">
    <property type="entry name" value="DUF7289"/>
    <property type="match status" value="1"/>
</dbReference>
<dbReference type="InterPro" id="IPR055729">
    <property type="entry name" value="DUF7305"/>
</dbReference>
<evidence type="ECO:0000313" key="5">
    <source>
        <dbReference type="Proteomes" id="UP001596547"/>
    </source>
</evidence>
<dbReference type="NCBIfam" id="TIGR02537">
    <property type="entry name" value="arch_flag_Nterm"/>
    <property type="match status" value="1"/>
</dbReference>
<proteinExistence type="predicted"/>
<dbReference type="AlphaFoldDB" id="A0ABD6A698"/>
<feature type="transmembrane region" description="Helical" evidence="2">
    <location>
        <begin position="23"/>
        <end position="48"/>
    </location>
</feature>
<dbReference type="Pfam" id="PF23981">
    <property type="entry name" value="DUF7305"/>
    <property type="match status" value="1"/>
</dbReference>
<evidence type="ECO:0000256" key="1">
    <source>
        <dbReference type="SAM" id="MobiDB-lite"/>
    </source>
</evidence>
<organism evidence="4 5">
    <name type="scientific">Halomarina halobia</name>
    <dbReference type="NCBI Taxonomy" id="3033386"/>
    <lineage>
        <taxon>Archaea</taxon>
        <taxon>Methanobacteriati</taxon>
        <taxon>Methanobacteriota</taxon>
        <taxon>Stenosarchaea group</taxon>
        <taxon>Halobacteria</taxon>
        <taxon>Halobacteriales</taxon>
        <taxon>Natronomonadaceae</taxon>
        <taxon>Halomarina</taxon>
    </lineage>
</organism>
<dbReference type="InterPro" id="IPR055713">
    <property type="entry name" value="DUF7289"/>
</dbReference>
<keyword evidence="2" id="KW-1133">Transmembrane helix</keyword>
<evidence type="ECO:0000313" key="4">
    <source>
        <dbReference type="EMBL" id="MFC7316083.1"/>
    </source>
</evidence>
<keyword evidence="2" id="KW-0812">Transmembrane</keyword>
<sequence>MNESASPRRSASPSRNDRGQSEVLGVVLILGITIAGTTAVAVFGAPVLSNAQQAVEIKSAEHAMTKLDSKASLVGFDDSPSQEIDLGIRGTGGAVRVNETSGRITIDRTDAGGNTTTLLARDLGAVIYENGDTTITYQGGGVWKQTGDGSTMISPPEFHYRDRTLTLPLIIVDGDRSIDGRVQVSAGPSQSVFPIDGDANKSNPLVDDRVNVTVTSRYYEAWGDFFEERTGGQVTYDSPNQTVTVTLVSPATQQPVTQGVSSTSPAKRMHIDGKHGDVFIDTYNSSDGNYTATGGSGGTIVTAGGVDIQHGTLNGSLVSGGGEVNLKKDSYITDDLAYGGALSTHDAQSSHVGGDITSDGSAPIVDPIDGFIDQKQTEIANDPDVNTDSDGDIDDKGDTDPTNDELVGSRDSWTLTDGTYYLETIDLKGNEALTLNNTNGPVEIYVEKDFKLDGATLNVTDESGHTVRIYVGHKRIEVTNGATVSVPEDRSSKLWLYGSRDTHIKLAGSGTRVTGVIYAPSGDTDPGKIELTEHAELFGAVVGGEARLERGATIHYDETLSSQAPIPPGTDVAQLTYLHATTNTVTITDE</sequence>
<dbReference type="RefSeq" id="WP_276305481.1">
    <property type="nucleotide sequence ID" value="NZ_CP119992.1"/>
</dbReference>
<accession>A0ABD6A698</accession>